<dbReference type="Proteomes" id="UP000287651">
    <property type="component" value="Unassembled WGS sequence"/>
</dbReference>
<name>A0A426ZVH5_ENSVE</name>
<organism evidence="1 2">
    <name type="scientific">Ensete ventricosum</name>
    <name type="common">Abyssinian banana</name>
    <name type="synonym">Musa ensete</name>
    <dbReference type="NCBI Taxonomy" id="4639"/>
    <lineage>
        <taxon>Eukaryota</taxon>
        <taxon>Viridiplantae</taxon>
        <taxon>Streptophyta</taxon>
        <taxon>Embryophyta</taxon>
        <taxon>Tracheophyta</taxon>
        <taxon>Spermatophyta</taxon>
        <taxon>Magnoliopsida</taxon>
        <taxon>Liliopsida</taxon>
        <taxon>Zingiberales</taxon>
        <taxon>Musaceae</taxon>
        <taxon>Ensete</taxon>
    </lineage>
</organism>
<comment type="caution">
    <text evidence="1">The sequence shown here is derived from an EMBL/GenBank/DDBJ whole genome shotgun (WGS) entry which is preliminary data.</text>
</comment>
<reference evidence="1 2" key="1">
    <citation type="journal article" date="2014" name="Agronomy (Basel)">
        <title>A Draft Genome Sequence for Ensete ventricosum, the Drought-Tolerant Tree Against Hunger.</title>
        <authorList>
            <person name="Harrison J."/>
            <person name="Moore K.A."/>
            <person name="Paszkiewicz K."/>
            <person name="Jones T."/>
            <person name="Grant M."/>
            <person name="Ambacheew D."/>
            <person name="Muzemil S."/>
            <person name="Studholme D.J."/>
        </authorList>
    </citation>
    <scope>NUCLEOTIDE SEQUENCE [LARGE SCALE GENOMIC DNA]</scope>
</reference>
<sequence>MRSAGTVLSLLYRRISSIQLGTILATVMSELAMDWMAITSTPKGYLLPACADALLASASAWTFYFRGTLTREKH</sequence>
<dbReference type="AlphaFoldDB" id="A0A426ZVH5"/>
<accession>A0A426ZVH5</accession>
<protein>
    <submittedName>
        <fullName evidence="1">Uncharacterized protein</fullName>
    </submittedName>
</protein>
<proteinExistence type="predicted"/>
<evidence type="ECO:0000313" key="1">
    <source>
        <dbReference type="EMBL" id="RRT67950.1"/>
    </source>
</evidence>
<evidence type="ECO:0000313" key="2">
    <source>
        <dbReference type="Proteomes" id="UP000287651"/>
    </source>
</evidence>
<gene>
    <name evidence="1" type="ORF">B296_00025929</name>
</gene>
<dbReference type="EMBL" id="AMZH03004858">
    <property type="protein sequence ID" value="RRT67950.1"/>
    <property type="molecule type" value="Genomic_DNA"/>
</dbReference>